<accession>A0ABU7ZAW6</accession>
<evidence type="ECO:0000259" key="7">
    <source>
        <dbReference type="PROSITE" id="PS50011"/>
    </source>
</evidence>
<proteinExistence type="predicted"/>
<dbReference type="PANTHER" id="PTHR43289">
    <property type="entry name" value="MITOGEN-ACTIVATED PROTEIN KINASE KINASE KINASE 20-RELATED"/>
    <property type="match status" value="1"/>
</dbReference>
<evidence type="ECO:0000256" key="3">
    <source>
        <dbReference type="ARBA" id="ARBA00022777"/>
    </source>
</evidence>
<dbReference type="PROSITE" id="PS00109">
    <property type="entry name" value="PROTEIN_KINASE_TYR"/>
    <property type="match status" value="1"/>
</dbReference>
<evidence type="ECO:0000256" key="2">
    <source>
        <dbReference type="ARBA" id="ARBA00022741"/>
    </source>
</evidence>
<dbReference type="PROSITE" id="PS50011">
    <property type="entry name" value="PROTEIN_KINASE_DOM"/>
    <property type="match status" value="1"/>
</dbReference>
<organism evidence="8 9">
    <name type="scientific">Isoptericola haloaureus</name>
    <dbReference type="NCBI Taxonomy" id="1542902"/>
    <lineage>
        <taxon>Bacteria</taxon>
        <taxon>Bacillati</taxon>
        <taxon>Actinomycetota</taxon>
        <taxon>Actinomycetes</taxon>
        <taxon>Micrococcales</taxon>
        <taxon>Promicromonosporaceae</taxon>
        <taxon>Isoptericola</taxon>
    </lineage>
</organism>
<feature type="transmembrane region" description="Helical" evidence="6">
    <location>
        <begin position="286"/>
        <end position="312"/>
    </location>
</feature>
<dbReference type="EC" id="2.7.11.1" evidence="8"/>
<dbReference type="SUPFAM" id="SSF56112">
    <property type="entry name" value="Protein kinase-like (PK-like)"/>
    <property type="match status" value="1"/>
</dbReference>
<keyword evidence="3 8" id="KW-0418">Kinase</keyword>
<feature type="transmembrane region" description="Helical" evidence="6">
    <location>
        <begin position="332"/>
        <end position="351"/>
    </location>
</feature>
<keyword evidence="4" id="KW-0067">ATP-binding</keyword>
<feature type="region of interest" description="Disordered" evidence="5">
    <location>
        <begin position="430"/>
        <end position="564"/>
    </location>
</feature>
<keyword evidence="1 8" id="KW-0808">Transferase</keyword>
<dbReference type="InterPro" id="IPR011009">
    <property type="entry name" value="Kinase-like_dom_sf"/>
</dbReference>
<gene>
    <name evidence="8" type="ORF">V5O49_15695</name>
</gene>
<keyword evidence="9" id="KW-1185">Reference proteome</keyword>
<evidence type="ECO:0000313" key="8">
    <source>
        <dbReference type="EMBL" id="MEG3616574.1"/>
    </source>
</evidence>
<evidence type="ECO:0000313" key="9">
    <source>
        <dbReference type="Proteomes" id="UP001310387"/>
    </source>
</evidence>
<dbReference type="CDD" id="cd14014">
    <property type="entry name" value="STKc_PknB_like"/>
    <property type="match status" value="1"/>
</dbReference>
<comment type="caution">
    <text evidence="8">The sequence shown here is derived from an EMBL/GenBank/DDBJ whole genome shotgun (WGS) entry which is preliminary data.</text>
</comment>
<dbReference type="Pfam" id="PF00069">
    <property type="entry name" value="Pkinase"/>
    <property type="match status" value="1"/>
</dbReference>
<keyword evidence="6" id="KW-1133">Transmembrane helix</keyword>
<feature type="compositionally biased region" description="Pro residues" evidence="5">
    <location>
        <begin position="464"/>
        <end position="497"/>
    </location>
</feature>
<keyword evidence="6" id="KW-0472">Membrane</keyword>
<keyword evidence="6" id="KW-0812">Transmembrane</keyword>
<reference evidence="8" key="2">
    <citation type="submission" date="2024-02" db="EMBL/GenBank/DDBJ databases">
        <authorList>
            <person name="Prathaban M."/>
            <person name="Mythili R."/>
            <person name="Sharmila Devi N."/>
            <person name="Sobanaa M."/>
            <person name="Prathiviraj R."/>
            <person name="Selvin J."/>
        </authorList>
    </citation>
    <scope>NUCLEOTIDE SEQUENCE</scope>
    <source>
        <strain evidence="8">MP1014</strain>
    </source>
</reference>
<evidence type="ECO:0000256" key="6">
    <source>
        <dbReference type="SAM" id="Phobius"/>
    </source>
</evidence>
<dbReference type="Gene3D" id="1.10.510.10">
    <property type="entry name" value="Transferase(Phosphotransferase) domain 1"/>
    <property type="match status" value="1"/>
</dbReference>
<feature type="transmembrane region" description="Helical" evidence="6">
    <location>
        <begin position="409"/>
        <end position="431"/>
    </location>
</feature>
<feature type="compositionally biased region" description="Low complexity" evidence="5">
    <location>
        <begin position="543"/>
        <end position="564"/>
    </location>
</feature>
<dbReference type="InterPro" id="IPR008266">
    <property type="entry name" value="Tyr_kinase_AS"/>
</dbReference>
<keyword evidence="2" id="KW-0547">Nucleotide-binding</keyword>
<dbReference type="GO" id="GO:0004674">
    <property type="term" value="F:protein serine/threonine kinase activity"/>
    <property type="evidence" value="ECO:0007669"/>
    <property type="project" value="UniProtKB-EC"/>
</dbReference>
<evidence type="ECO:0000256" key="5">
    <source>
        <dbReference type="SAM" id="MobiDB-lite"/>
    </source>
</evidence>
<protein>
    <submittedName>
        <fullName evidence="8">Serine/threonine-protein kinase</fullName>
        <ecNumber evidence="8">2.7.11.1</ecNumber>
    </submittedName>
</protein>
<name>A0ABU7ZAW6_9MICO</name>
<dbReference type="EMBL" id="JBAGLP010000120">
    <property type="protein sequence ID" value="MEG3616574.1"/>
    <property type="molecule type" value="Genomic_DNA"/>
</dbReference>
<dbReference type="PRINTS" id="PR01217">
    <property type="entry name" value="PRICHEXTENSN"/>
</dbReference>
<dbReference type="InterPro" id="IPR000719">
    <property type="entry name" value="Prot_kinase_dom"/>
</dbReference>
<dbReference type="PANTHER" id="PTHR43289:SF34">
    <property type="entry name" value="SERINE_THREONINE-PROTEIN KINASE YBDM-RELATED"/>
    <property type="match status" value="1"/>
</dbReference>
<reference evidence="8" key="1">
    <citation type="journal article" date="2024" name="Antonie Van Leeuwenhoek">
        <title>Isoptericola haloaureus sp. nov., a dimorphic actinobacterium isolated from mangrove sediments of southeast India, implicating biosaline agricultural significance through nitrogen fixation and salt tolerance genes.</title>
        <authorList>
            <person name="Prathaban M."/>
            <person name="Prathiviraj R."/>
            <person name="Ravichandran M."/>
            <person name="Natarajan S.D."/>
            <person name="Sobanaa M."/>
            <person name="Hari Krishna Kumar S."/>
            <person name="Chandrasekar V."/>
            <person name="Selvin J."/>
        </authorList>
    </citation>
    <scope>NUCLEOTIDE SEQUENCE</scope>
    <source>
        <strain evidence="8">MP1014</strain>
    </source>
</reference>
<feature type="compositionally biased region" description="Low complexity" evidence="5">
    <location>
        <begin position="439"/>
        <end position="454"/>
    </location>
</feature>
<evidence type="ECO:0000256" key="4">
    <source>
        <dbReference type="ARBA" id="ARBA00022840"/>
    </source>
</evidence>
<dbReference type="RefSeq" id="WP_332903059.1">
    <property type="nucleotide sequence ID" value="NZ_JBAGLP010000120.1"/>
</dbReference>
<dbReference type="Gene3D" id="3.30.200.20">
    <property type="entry name" value="Phosphorylase Kinase, domain 1"/>
    <property type="match status" value="1"/>
</dbReference>
<dbReference type="SMART" id="SM00220">
    <property type="entry name" value="S_TKc"/>
    <property type="match status" value="1"/>
</dbReference>
<dbReference type="Proteomes" id="UP001310387">
    <property type="component" value="Unassembled WGS sequence"/>
</dbReference>
<feature type="domain" description="Protein kinase" evidence="7">
    <location>
        <begin position="21"/>
        <end position="300"/>
    </location>
</feature>
<evidence type="ECO:0000256" key="1">
    <source>
        <dbReference type="ARBA" id="ARBA00022679"/>
    </source>
</evidence>
<sequence length="564" mass="55366">MTPPGPAEESSGGHVVLGGAYVLGDILGTGGTYTVYEASRVGATGTDGTGTDGTAEDTEPLVIKVLHPHLVDDEPTRAALAREIAASDQVDHPGVAKVLDTGEDEIAGATVPWLLTRRLPGTTLAEQTPSTGLPWPEALGVAGGLLAALAAVHAAGLVHRDVSPRNVVVERHPDGTVQVGLIDLGLTAPGGRGGDGGTVVGSAAFMSPEQAQGRPLDARSDLYSVGALTYFALTGHAPYERAEPADVLRAHVGAPVPAPSARRAGVPTSVDRFVAQAMAKDPDRRFTAAGTMAAAAASVLGLAASAAAGAGADPDQTMSLAEVDAQDPDRTAALGAAGTTAALAAAAAAAASDAELQRTRQLGAVGAGAPGDAGEATGAAGAAAAVTGATPADPGAAAPDAPPSSARRWVPVALVALVLAVAAGAVVSWPLGDADRGDPVPVVTVSPSPTTDRTTPPRPDDPTTAPPAAPAPEPEPTQEPSPSPSPSPTPSDEPSPEPTTASPTAPEPDPTDDTTTAPPPTPDPDPTDDTTTAPAPAPEPTDDAPTAPSDAEASPAPGGSTPAP</sequence>